<dbReference type="STRING" id="681398.PJIAN_3568"/>
<comment type="caution">
    <text evidence="1">The sequence shown here is derived from an EMBL/GenBank/DDBJ whole genome shotgun (WGS) entry which is preliminary data.</text>
</comment>
<proteinExistence type="predicted"/>
<evidence type="ECO:0000313" key="1">
    <source>
        <dbReference type="EMBL" id="GAT63251.1"/>
    </source>
</evidence>
<dbReference type="SUPFAM" id="SSF53756">
    <property type="entry name" value="UDP-Glycosyltransferase/glycogen phosphorylase"/>
    <property type="match status" value="1"/>
</dbReference>
<evidence type="ECO:0000313" key="2">
    <source>
        <dbReference type="Proteomes" id="UP000076586"/>
    </source>
</evidence>
<reference evidence="2" key="1">
    <citation type="submission" date="2016-04" db="EMBL/GenBank/DDBJ databases">
        <title>Draft genome sequence of Paludibacter jiangxiensis strain NM7.</title>
        <authorList>
            <person name="Qiu Y."/>
            <person name="Matsuura N."/>
            <person name="Ohashi A."/>
            <person name="Tourlousse M.D."/>
            <person name="Sekiguchi Y."/>
        </authorList>
    </citation>
    <scope>NUCLEOTIDE SEQUENCE [LARGE SCALE GENOMIC DNA]</scope>
    <source>
        <strain evidence="2">NM7</strain>
    </source>
</reference>
<accession>A0A171A3D5</accession>
<keyword evidence="2" id="KW-1185">Reference proteome</keyword>
<dbReference type="EMBL" id="BDCR01000003">
    <property type="protein sequence ID" value="GAT63251.1"/>
    <property type="molecule type" value="Genomic_DNA"/>
</dbReference>
<dbReference type="Gene3D" id="3.40.50.2000">
    <property type="entry name" value="Glycogen Phosphorylase B"/>
    <property type="match status" value="1"/>
</dbReference>
<dbReference type="AlphaFoldDB" id="A0A171A3D5"/>
<gene>
    <name evidence="1" type="ORF">PJIAN_3568</name>
</gene>
<dbReference type="Proteomes" id="UP000076586">
    <property type="component" value="Unassembled WGS sequence"/>
</dbReference>
<dbReference type="OrthoDB" id="1100436at2"/>
<dbReference type="RefSeq" id="WP_068704248.1">
    <property type="nucleotide sequence ID" value="NZ_BDCR01000003.1"/>
</dbReference>
<name>A0A171A3D5_9BACT</name>
<sequence>MKITFICGSLAPGRDGVGDYTRRLAAELIRQGHQSSIIALNDRMLKDVQITSQETEGTQVKVLRLSAKLCSKKRFLEAKNFIEVMNPEWLSLQYVPFAFQNKGLPFGLGRRLARIGKGRKWHIMFHELWVGMEDEATLKNKVWGRIQTLLILNLVKSLNPFIHTQTKLYQWQLGRFGLDVKYLPLFGNIPIIKRVSYKLNSKGDRLSIIFFGNIHYGAPIEEFCKDLKQYSMKENIKIKVDFIGKCSNEQSTWSSKLKAYGFVVCENGEMSENMISEYLQNSHLGISTTPILLAEKSGTIAAMREHSLPVLCVSRSWDIQKFPKDRLPVGINIFHPGMINDTILEQRNTVIANSLQKVCTDFLNTLILKN</sequence>
<dbReference type="GO" id="GO:0016740">
    <property type="term" value="F:transferase activity"/>
    <property type="evidence" value="ECO:0007669"/>
    <property type="project" value="UniProtKB-KW"/>
</dbReference>
<protein>
    <submittedName>
        <fullName evidence="1">Glycosyltransferase</fullName>
    </submittedName>
</protein>
<reference evidence="2" key="2">
    <citation type="journal article" date="2017" name="Genome Announc.">
        <title>Draft genome sequence of Paludibacter jiangxiensis NM7(T), a propionate-producing fermentative bacterium.</title>
        <authorList>
            <person name="Qiu Y.-L."/>
            <person name="Tourlousse D.M."/>
            <person name="Matsuura N."/>
            <person name="Ohashi A."/>
            <person name="Sekiguchi Y."/>
        </authorList>
    </citation>
    <scope>NUCLEOTIDE SEQUENCE [LARGE SCALE GENOMIC DNA]</scope>
    <source>
        <strain evidence="2">NM7</strain>
    </source>
</reference>
<keyword evidence="1" id="KW-0808">Transferase</keyword>
<organism evidence="1 2">
    <name type="scientific">Paludibacter jiangxiensis</name>
    <dbReference type="NCBI Taxonomy" id="681398"/>
    <lineage>
        <taxon>Bacteria</taxon>
        <taxon>Pseudomonadati</taxon>
        <taxon>Bacteroidota</taxon>
        <taxon>Bacteroidia</taxon>
        <taxon>Bacteroidales</taxon>
        <taxon>Paludibacteraceae</taxon>
        <taxon>Paludibacter</taxon>
    </lineage>
</organism>